<dbReference type="PANTHER" id="PTHR43867:SF2">
    <property type="entry name" value="CELLULOSE SYNTHASE CATALYTIC SUBUNIT A [UDP-FORMING]"/>
    <property type="match status" value="1"/>
</dbReference>
<name>A0A402BAF3_9CHLR</name>
<evidence type="ECO:0000313" key="8">
    <source>
        <dbReference type="EMBL" id="GCE28292.1"/>
    </source>
</evidence>
<feature type="transmembrane region" description="Helical" evidence="7">
    <location>
        <begin position="12"/>
        <end position="32"/>
    </location>
</feature>
<sequence length="428" mass="49574">MHHLFHLDNPVVIVIAYTYLVIMILMTVQAIFNIRLFLYIWEEPEQAWLNSAPTVYRPPQLSFTILLPAYHEEDVYADTIQKVYDLNYPKKMVQILALLREHDTGTIKVAQEKLNELRAPNVQLLVTNDKHGGKPHQLNLGLRMAKGDIVTIFDAEDGPHPDILQVINTTFLNEPVDVVQSGVQLMNHNSRWFSFLNVLEYFFWFKSALHFFARCGMTPLGGNTVFVKRELMQQLGGWDHTTLTEDADLGIRLCIAKSRVRILYDDEFVTKEETPATIDQFIKQRTRWNQGFIQILFSGRWMQLEKLSQKLLALYVLIQPELQALFALMIPLSIIISILIEMPVWMAILTFMPLYCLIFGLFISVAGLHEFVKVHHRQWKWSEALTLLIAFIPYQLLLDIGAVRAVWRQLRGASNWEKTAHTGQHRGH</sequence>
<dbReference type="SUPFAM" id="SSF53448">
    <property type="entry name" value="Nucleotide-diphospho-sugar transferases"/>
    <property type="match status" value="1"/>
</dbReference>
<comment type="caution">
    <text evidence="8">The sequence shown here is derived from an EMBL/GenBank/DDBJ whole genome shotgun (WGS) entry which is preliminary data.</text>
</comment>
<proteinExistence type="predicted"/>
<keyword evidence="4 7" id="KW-0812">Transmembrane</keyword>
<evidence type="ECO:0000256" key="6">
    <source>
        <dbReference type="ARBA" id="ARBA00023136"/>
    </source>
</evidence>
<evidence type="ECO:0000256" key="5">
    <source>
        <dbReference type="ARBA" id="ARBA00022989"/>
    </source>
</evidence>
<dbReference type="AlphaFoldDB" id="A0A402BAF3"/>
<evidence type="ECO:0000313" key="9">
    <source>
        <dbReference type="Proteomes" id="UP000287171"/>
    </source>
</evidence>
<accession>A0A402BAF3</accession>
<feature type="transmembrane region" description="Helical" evidence="7">
    <location>
        <begin position="384"/>
        <end position="407"/>
    </location>
</feature>
<organism evidence="8 9">
    <name type="scientific">Dictyobacter alpinus</name>
    <dbReference type="NCBI Taxonomy" id="2014873"/>
    <lineage>
        <taxon>Bacteria</taxon>
        <taxon>Bacillati</taxon>
        <taxon>Chloroflexota</taxon>
        <taxon>Ktedonobacteria</taxon>
        <taxon>Ktedonobacterales</taxon>
        <taxon>Dictyobacteraceae</taxon>
        <taxon>Dictyobacter</taxon>
    </lineage>
</organism>
<keyword evidence="3" id="KW-0808">Transferase</keyword>
<dbReference type="Gene3D" id="3.90.550.10">
    <property type="entry name" value="Spore Coat Polysaccharide Biosynthesis Protein SpsA, Chain A"/>
    <property type="match status" value="1"/>
</dbReference>
<evidence type="ECO:0000256" key="3">
    <source>
        <dbReference type="ARBA" id="ARBA00022679"/>
    </source>
</evidence>
<keyword evidence="6 7" id="KW-0472">Membrane</keyword>
<dbReference type="GO" id="GO:0016757">
    <property type="term" value="F:glycosyltransferase activity"/>
    <property type="evidence" value="ECO:0007669"/>
    <property type="project" value="UniProtKB-KW"/>
</dbReference>
<dbReference type="OrthoDB" id="9768769at2"/>
<evidence type="ECO:0000256" key="4">
    <source>
        <dbReference type="ARBA" id="ARBA00022692"/>
    </source>
</evidence>
<keyword evidence="5 7" id="KW-1133">Transmembrane helix</keyword>
<feature type="transmembrane region" description="Helical" evidence="7">
    <location>
        <begin position="346"/>
        <end position="372"/>
    </location>
</feature>
<comment type="subcellular location">
    <subcellularLocation>
        <location evidence="1">Membrane</location>
        <topology evidence="1">Multi-pass membrane protein</topology>
    </subcellularLocation>
</comment>
<dbReference type="PANTHER" id="PTHR43867">
    <property type="entry name" value="CELLULOSE SYNTHASE CATALYTIC SUBUNIT A [UDP-FORMING]"/>
    <property type="match status" value="1"/>
</dbReference>
<gene>
    <name evidence="8" type="ORF">KDA_37760</name>
</gene>
<protein>
    <recommendedName>
        <fullName evidence="10">Glycosyl transferase family 2</fullName>
    </recommendedName>
</protein>
<keyword evidence="2" id="KW-0328">Glycosyltransferase</keyword>
<dbReference type="InterPro" id="IPR050321">
    <property type="entry name" value="Glycosyltr_2/OpgH_subfam"/>
</dbReference>
<dbReference type="Pfam" id="PF13641">
    <property type="entry name" value="Glyco_tranf_2_3"/>
    <property type="match status" value="1"/>
</dbReference>
<dbReference type="Proteomes" id="UP000287171">
    <property type="component" value="Unassembled WGS sequence"/>
</dbReference>
<dbReference type="EMBL" id="BIFT01000001">
    <property type="protein sequence ID" value="GCE28292.1"/>
    <property type="molecule type" value="Genomic_DNA"/>
</dbReference>
<evidence type="ECO:0000256" key="7">
    <source>
        <dbReference type="SAM" id="Phobius"/>
    </source>
</evidence>
<evidence type="ECO:0000256" key="2">
    <source>
        <dbReference type="ARBA" id="ARBA00022676"/>
    </source>
</evidence>
<evidence type="ECO:0008006" key="10">
    <source>
        <dbReference type="Google" id="ProtNLM"/>
    </source>
</evidence>
<dbReference type="GO" id="GO:0016020">
    <property type="term" value="C:membrane"/>
    <property type="evidence" value="ECO:0007669"/>
    <property type="project" value="UniProtKB-SubCell"/>
</dbReference>
<dbReference type="InterPro" id="IPR029044">
    <property type="entry name" value="Nucleotide-diphossugar_trans"/>
</dbReference>
<evidence type="ECO:0000256" key="1">
    <source>
        <dbReference type="ARBA" id="ARBA00004141"/>
    </source>
</evidence>
<feature type="transmembrane region" description="Helical" evidence="7">
    <location>
        <begin position="312"/>
        <end position="340"/>
    </location>
</feature>
<dbReference type="RefSeq" id="WP_126628529.1">
    <property type="nucleotide sequence ID" value="NZ_BIFT01000001.1"/>
</dbReference>
<keyword evidence="9" id="KW-1185">Reference proteome</keyword>
<reference evidence="9" key="1">
    <citation type="submission" date="2018-12" db="EMBL/GenBank/DDBJ databases">
        <title>Tengunoibacter tsumagoiensis gen. nov., sp. nov., Dictyobacter kobayashii sp. nov., D. alpinus sp. nov., and D. joshuensis sp. nov. and description of Dictyobacteraceae fam. nov. within the order Ktedonobacterales isolated from Tengu-no-mugimeshi.</title>
        <authorList>
            <person name="Wang C.M."/>
            <person name="Zheng Y."/>
            <person name="Sakai Y."/>
            <person name="Toyoda A."/>
            <person name="Minakuchi Y."/>
            <person name="Abe K."/>
            <person name="Yokota A."/>
            <person name="Yabe S."/>
        </authorList>
    </citation>
    <scope>NUCLEOTIDE SEQUENCE [LARGE SCALE GENOMIC DNA]</scope>
    <source>
        <strain evidence="9">Uno16</strain>
    </source>
</reference>